<keyword evidence="2" id="KW-1185">Reference proteome</keyword>
<accession>A0AAV3QWS3</accession>
<proteinExistence type="predicted"/>
<evidence type="ECO:0000313" key="2">
    <source>
        <dbReference type="Proteomes" id="UP001454036"/>
    </source>
</evidence>
<gene>
    <name evidence="1" type="ORF">LIER_22346</name>
</gene>
<name>A0AAV3QWS3_LITER</name>
<organism evidence="1 2">
    <name type="scientific">Lithospermum erythrorhizon</name>
    <name type="common">Purple gromwell</name>
    <name type="synonym">Lithospermum officinale var. erythrorhizon</name>
    <dbReference type="NCBI Taxonomy" id="34254"/>
    <lineage>
        <taxon>Eukaryota</taxon>
        <taxon>Viridiplantae</taxon>
        <taxon>Streptophyta</taxon>
        <taxon>Embryophyta</taxon>
        <taxon>Tracheophyta</taxon>
        <taxon>Spermatophyta</taxon>
        <taxon>Magnoliopsida</taxon>
        <taxon>eudicotyledons</taxon>
        <taxon>Gunneridae</taxon>
        <taxon>Pentapetalae</taxon>
        <taxon>asterids</taxon>
        <taxon>lamiids</taxon>
        <taxon>Boraginales</taxon>
        <taxon>Boraginaceae</taxon>
        <taxon>Boraginoideae</taxon>
        <taxon>Lithospermeae</taxon>
        <taxon>Lithospermum</taxon>
    </lineage>
</organism>
<dbReference type="AlphaFoldDB" id="A0AAV3QWS3"/>
<protein>
    <recommendedName>
        <fullName evidence="3">Pentatricopeptide repeat-containing protein</fullName>
    </recommendedName>
</protein>
<sequence length="137" mass="15062">MPLRPVPAADAVLVSKAIAILERHHPRHLNPLIPQFTPQAASSLLLQAQSHKPVALKFIDWARPHPFFNTNLNPICISLHILTNFNLYKTAHSLAEGIIVNSNDPKGLALFSELKDSYHACNSTSGVFDLIVKALSL</sequence>
<reference evidence="1 2" key="1">
    <citation type="submission" date="2024-01" db="EMBL/GenBank/DDBJ databases">
        <title>The complete chloroplast genome sequence of Lithospermum erythrorhizon: insights into the phylogenetic relationship among Boraginaceae species and the maternal lineages of purple gromwells.</title>
        <authorList>
            <person name="Okada T."/>
            <person name="Watanabe K."/>
        </authorList>
    </citation>
    <scope>NUCLEOTIDE SEQUENCE [LARGE SCALE GENOMIC DNA]</scope>
</reference>
<dbReference type="Proteomes" id="UP001454036">
    <property type="component" value="Unassembled WGS sequence"/>
</dbReference>
<evidence type="ECO:0000313" key="1">
    <source>
        <dbReference type="EMBL" id="GAA0167402.1"/>
    </source>
</evidence>
<comment type="caution">
    <text evidence="1">The sequence shown here is derived from an EMBL/GenBank/DDBJ whole genome shotgun (WGS) entry which is preliminary data.</text>
</comment>
<evidence type="ECO:0008006" key="3">
    <source>
        <dbReference type="Google" id="ProtNLM"/>
    </source>
</evidence>
<dbReference type="EMBL" id="BAABME010006083">
    <property type="protein sequence ID" value="GAA0167402.1"/>
    <property type="molecule type" value="Genomic_DNA"/>
</dbReference>